<evidence type="ECO:0000256" key="1">
    <source>
        <dbReference type="SAM" id="MobiDB-lite"/>
    </source>
</evidence>
<name>A0A0M2R6L7_9PROT</name>
<keyword evidence="4" id="KW-1185">Reference proteome</keyword>
<dbReference type="Pfam" id="PF01713">
    <property type="entry name" value="Smr"/>
    <property type="match status" value="1"/>
</dbReference>
<evidence type="ECO:0000313" key="3">
    <source>
        <dbReference type="EMBL" id="KKJ77306.1"/>
    </source>
</evidence>
<evidence type="ECO:0000313" key="4">
    <source>
        <dbReference type="Proteomes" id="UP000034491"/>
    </source>
</evidence>
<accession>A0A0M2R6L7</accession>
<feature type="region of interest" description="Disordered" evidence="1">
    <location>
        <begin position="1"/>
        <end position="71"/>
    </location>
</feature>
<feature type="compositionally biased region" description="Basic and acidic residues" evidence="1">
    <location>
        <begin position="19"/>
        <end position="35"/>
    </location>
</feature>
<dbReference type="SUPFAM" id="SSF160443">
    <property type="entry name" value="SMR domain-like"/>
    <property type="match status" value="1"/>
</dbReference>
<evidence type="ECO:0000259" key="2">
    <source>
        <dbReference type="PROSITE" id="PS50828"/>
    </source>
</evidence>
<dbReference type="Proteomes" id="UP000034491">
    <property type="component" value="Unassembled WGS sequence"/>
</dbReference>
<organism evidence="3 4">
    <name type="scientific">Kiloniella litopenaei</name>
    <dbReference type="NCBI Taxonomy" id="1549748"/>
    <lineage>
        <taxon>Bacteria</taxon>
        <taxon>Pseudomonadati</taxon>
        <taxon>Pseudomonadota</taxon>
        <taxon>Alphaproteobacteria</taxon>
        <taxon>Rhodospirillales</taxon>
        <taxon>Kiloniellaceae</taxon>
        <taxon>Kiloniella</taxon>
    </lineage>
</organism>
<dbReference type="PROSITE" id="PS50828">
    <property type="entry name" value="SMR"/>
    <property type="match status" value="1"/>
</dbReference>
<dbReference type="AlphaFoldDB" id="A0A0M2R6L7"/>
<dbReference type="SMART" id="SM00463">
    <property type="entry name" value="SMR"/>
    <property type="match status" value="1"/>
</dbReference>
<sequence length="173" mass="19634">MENRDYFVFGRALPQPEFDPDHLEADIPNLKEDQPFKSYRSAPTAPRPSKKKQNQGPLSHGQVENMDRRQAERFIKGKLPIEAVLDLHGQTQAQAQSSLERFIRDCRARDLRNVIVITGKGSGPQSQGVLKSMVPHWLNEEPNRSAILAFSHAKHYHGGSGALYVLLKRRRES</sequence>
<dbReference type="Gene3D" id="3.30.1370.110">
    <property type="match status" value="1"/>
</dbReference>
<protein>
    <recommendedName>
        <fullName evidence="2">Smr domain-containing protein</fullName>
    </recommendedName>
</protein>
<dbReference type="STRING" id="1549748.WH95_08625"/>
<dbReference type="PANTHER" id="PTHR35562">
    <property type="entry name" value="DNA ENDONUCLEASE SMRA-RELATED"/>
    <property type="match status" value="1"/>
</dbReference>
<comment type="caution">
    <text evidence="3">The sequence shown here is derived from an EMBL/GenBank/DDBJ whole genome shotgun (WGS) entry which is preliminary data.</text>
</comment>
<gene>
    <name evidence="3" type="ORF">WH95_08625</name>
</gene>
<dbReference type="InterPro" id="IPR036063">
    <property type="entry name" value="Smr_dom_sf"/>
</dbReference>
<dbReference type="PANTHER" id="PTHR35562:SF2">
    <property type="entry name" value="DNA ENDONUCLEASE SMRA-RELATED"/>
    <property type="match status" value="1"/>
</dbReference>
<dbReference type="InterPro" id="IPR002625">
    <property type="entry name" value="Smr_dom"/>
</dbReference>
<proteinExistence type="predicted"/>
<reference evidence="3 4" key="1">
    <citation type="submission" date="2015-03" db="EMBL/GenBank/DDBJ databases">
        <title>Genome sequence of Kiloniella sp. P1-1, isolated from the gut microflora of Pacific white shrimp, Penaeus vannamei.</title>
        <authorList>
            <person name="Shao Z."/>
            <person name="Wang L."/>
            <person name="Li X."/>
        </authorList>
    </citation>
    <scope>NUCLEOTIDE SEQUENCE [LARGE SCALE GENOMIC DNA]</scope>
    <source>
        <strain evidence="3 4">P1-1</strain>
    </source>
</reference>
<dbReference type="EMBL" id="LANI01000005">
    <property type="protein sequence ID" value="KKJ77306.1"/>
    <property type="molecule type" value="Genomic_DNA"/>
</dbReference>
<feature type="domain" description="Smr" evidence="2">
    <location>
        <begin position="85"/>
        <end position="168"/>
    </location>
</feature>